<keyword evidence="5" id="KW-1185">Reference proteome</keyword>
<dbReference type="PANTHER" id="PTHR30204">
    <property type="entry name" value="REDOX-CYCLING DRUG-SENSING TRANSCRIPTIONAL ACTIVATOR SOXR"/>
    <property type="match status" value="1"/>
</dbReference>
<dbReference type="PROSITE" id="PS50937">
    <property type="entry name" value="HTH_MERR_2"/>
    <property type="match status" value="1"/>
</dbReference>
<reference evidence="4 5" key="1">
    <citation type="journal article" date="2020" name="Arch. Microbiol.">
        <title>Bradyrhizobium uaiense sp. nov., a new highly efficient cowpea symbiont.</title>
        <authorList>
            <person name="Cabral Michel D."/>
            <person name="Azarias Guimaraes A."/>
            <person name="Martins da Costa E."/>
            <person name="Soares de Carvalho T."/>
            <person name="Balsanelli E."/>
            <person name="Willems A."/>
            <person name="Maltempi de Souza E."/>
            <person name="de Souza Moreira F.M."/>
        </authorList>
    </citation>
    <scope>NUCLEOTIDE SEQUENCE [LARGE SCALE GENOMIC DNA]</scope>
    <source>
        <strain evidence="4 5">UFLA 03-164</strain>
    </source>
</reference>
<dbReference type="GO" id="GO:0003677">
    <property type="term" value="F:DNA binding"/>
    <property type="evidence" value="ECO:0007669"/>
    <property type="project" value="UniProtKB-KW"/>
</dbReference>
<keyword evidence="2" id="KW-0175">Coiled coil</keyword>
<dbReference type="Gene3D" id="1.10.1660.10">
    <property type="match status" value="1"/>
</dbReference>
<gene>
    <name evidence="4" type="ORF">FNJ47_33065</name>
</gene>
<keyword evidence="1" id="KW-0238">DNA-binding</keyword>
<evidence type="ECO:0000256" key="1">
    <source>
        <dbReference type="ARBA" id="ARBA00023125"/>
    </source>
</evidence>
<comment type="caution">
    <text evidence="4">The sequence shown here is derived from an EMBL/GenBank/DDBJ whole genome shotgun (WGS) entry which is preliminary data.</text>
</comment>
<accession>A0A6P1BQP2</accession>
<evidence type="ECO:0000313" key="5">
    <source>
        <dbReference type="Proteomes" id="UP000468531"/>
    </source>
</evidence>
<dbReference type="Pfam" id="PF13411">
    <property type="entry name" value="MerR_1"/>
    <property type="match status" value="1"/>
</dbReference>
<dbReference type="GO" id="GO:0003700">
    <property type="term" value="F:DNA-binding transcription factor activity"/>
    <property type="evidence" value="ECO:0007669"/>
    <property type="project" value="InterPro"/>
</dbReference>
<proteinExistence type="predicted"/>
<evidence type="ECO:0000313" key="4">
    <source>
        <dbReference type="EMBL" id="NEV00514.1"/>
    </source>
</evidence>
<dbReference type="AlphaFoldDB" id="A0A6P1BQP2"/>
<dbReference type="InterPro" id="IPR000551">
    <property type="entry name" value="MerR-type_HTH_dom"/>
</dbReference>
<dbReference type="SUPFAM" id="SSF46955">
    <property type="entry name" value="Putative DNA-binding domain"/>
    <property type="match status" value="1"/>
</dbReference>
<evidence type="ECO:0000256" key="2">
    <source>
        <dbReference type="SAM" id="Coils"/>
    </source>
</evidence>
<evidence type="ECO:0000259" key="3">
    <source>
        <dbReference type="PROSITE" id="PS50937"/>
    </source>
</evidence>
<dbReference type="InterPro" id="IPR047057">
    <property type="entry name" value="MerR_fam"/>
</dbReference>
<dbReference type="PANTHER" id="PTHR30204:SF97">
    <property type="entry name" value="MERR FAMILY REGULATORY PROTEIN"/>
    <property type="match status" value="1"/>
</dbReference>
<protein>
    <submittedName>
        <fullName evidence="4">MerR family transcriptional regulator</fullName>
    </submittedName>
</protein>
<dbReference type="InterPro" id="IPR009061">
    <property type="entry name" value="DNA-bd_dom_put_sf"/>
</dbReference>
<organism evidence="4 5">
    <name type="scientific">Bradyrhizobium uaiense</name>
    <dbReference type="NCBI Taxonomy" id="2594946"/>
    <lineage>
        <taxon>Bacteria</taxon>
        <taxon>Pseudomonadati</taxon>
        <taxon>Pseudomonadota</taxon>
        <taxon>Alphaproteobacteria</taxon>
        <taxon>Hyphomicrobiales</taxon>
        <taxon>Nitrobacteraceae</taxon>
        <taxon>Bradyrhizobium</taxon>
    </lineage>
</organism>
<dbReference type="EMBL" id="VKHP01000182">
    <property type="protein sequence ID" value="NEV00514.1"/>
    <property type="molecule type" value="Genomic_DNA"/>
</dbReference>
<feature type="domain" description="HTH merR-type" evidence="3">
    <location>
        <begin position="1"/>
        <end position="68"/>
    </location>
</feature>
<feature type="coiled-coil region" evidence="2">
    <location>
        <begin position="81"/>
        <end position="115"/>
    </location>
</feature>
<name>A0A6P1BQP2_9BRAD</name>
<dbReference type="Proteomes" id="UP000468531">
    <property type="component" value="Unassembled WGS sequence"/>
</dbReference>
<dbReference type="SMART" id="SM00422">
    <property type="entry name" value="HTH_MERR"/>
    <property type="match status" value="1"/>
</dbReference>
<sequence>MRIQEAADRLGVSTRVLRHYEHEGLIVPRRTPNGYRSYSAPEVDRAAWVRDLIGSGFSTREIRNLIAALEDGTSRLGVNCSAVMKDKLERIDRAIETLRRRRRTLSRRLSDWRQRPRDQ</sequence>